<evidence type="ECO:0000256" key="1">
    <source>
        <dbReference type="SAM" id="Coils"/>
    </source>
</evidence>
<evidence type="ECO:0000313" key="4">
    <source>
        <dbReference type="RefSeq" id="XP_024891883.1"/>
    </source>
</evidence>
<feature type="coiled-coil region" evidence="1">
    <location>
        <begin position="4"/>
        <end position="45"/>
    </location>
</feature>
<dbReference type="GeneID" id="112467475"/>
<dbReference type="AlphaFoldDB" id="A0A6J1RCA9"/>
<keyword evidence="3" id="KW-1185">Reference proteome</keyword>
<name>A0A6J1RCA9_9HYME</name>
<protein>
    <submittedName>
        <fullName evidence="4">Uncharacterized protein LOC112467475</fullName>
    </submittedName>
</protein>
<sequence length="148" mass="17080">MEKINELKCVCDILQNQNTALTREIEDYCNMVRQLQQRVKCLTEKVPPFLHLTVHVDEDAAMLERTAIITSWVKKSRNQIRFFVMKLHGMHRDIARLDSREEAGRRERDDDEGGNSPNLSCQETVTDNDDVPAAVCCVSQCEKNVKKM</sequence>
<organism evidence="3 4">
    <name type="scientific">Temnothorax curvispinosus</name>
    <dbReference type="NCBI Taxonomy" id="300111"/>
    <lineage>
        <taxon>Eukaryota</taxon>
        <taxon>Metazoa</taxon>
        <taxon>Ecdysozoa</taxon>
        <taxon>Arthropoda</taxon>
        <taxon>Hexapoda</taxon>
        <taxon>Insecta</taxon>
        <taxon>Pterygota</taxon>
        <taxon>Neoptera</taxon>
        <taxon>Endopterygota</taxon>
        <taxon>Hymenoptera</taxon>
        <taxon>Apocrita</taxon>
        <taxon>Aculeata</taxon>
        <taxon>Formicoidea</taxon>
        <taxon>Formicidae</taxon>
        <taxon>Myrmicinae</taxon>
        <taxon>Temnothorax</taxon>
    </lineage>
</organism>
<feature type="region of interest" description="Disordered" evidence="2">
    <location>
        <begin position="98"/>
        <end position="125"/>
    </location>
</feature>
<feature type="compositionally biased region" description="Polar residues" evidence="2">
    <location>
        <begin position="115"/>
        <end position="125"/>
    </location>
</feature>
<accession>A0A6J1RCA9</accession>
<feature type="compositionally biased region" description="Basic and acidic residues" evidence="2">
    <location>
        <begin position="98"/>
        <end position="108"/>
    </location>
</feature>
<dbReference type="Proteomes" id="UP000504618">
    <property type="component" value="Unplaced"/>
</dbReference>
<reference evidence="4" key="1">
    <citation type="submission" date="2025-08" db="UniProtKB">
        <authorList>
            <consortium name="RefSeq"/>
        </authorList>
    </citation>
    <scope>IDENTIFICATION</scope>
    <source>
        <tissue evidence="4">Whole body</tissue>
    </source>
</reference>
<evidence type="ECO:0000256" key="2">
    <source>
        <dbReference type="SAM" id="MobiDB-lite"/>
    </source>
</evidence>
<gene>
    <name evidence="4" type="primary">LOC112467475</name>
</gene>
<keyword evidence="1" id="KW-0175">Coiled coil</keyword>
<dbReference type="RefSeq" id="XP_024891883.1">
    <property type="nucleotide sequence ID" value="XM_025036115.1"/>
</dbReference>
<proteinExistence type="predicted"/>
<evidence type="ECO:0000313" key="3">
    <source>
        <dbReference type="Proteomes" id="UP000504618"/>
    </source>
</evidence>